<dbReference type="AlphaFoldDB" id="A0A2Z4UCQ8"/>
<dbReference type="Proteomes" id="UP000250003">
    <property type="component" value="Chromosome"/>
</dbReference>
<name>A0A2Z4UCQ8_9FIRM</name>
<keyword evidence="2" id="KW-1185">Reference proteome</keyword>
<reference evidence="2" key="1">
    <citation type="submission" date="2018-06" db="EMBL/GenBank/DDBJ databases">
        <title>Description of Blautia argi sp. nov., a new anaerobic isolated from dog feces.</title>
        <authorList>
            <person name="Chang Y.-H."/>
            <person name="Paek J."/>
            <person name="Shin Y."/>
        </authorList>
    </citation>
    <scope>NUCLEOTIDE SEQUENCE [LARGE SCALE GENOMIC DNA]</scope>
    <source>
        <strain evidence="2">KCTC 15426</strain>
    </source>
</reference>
<gene>
    <name evidence="1" type="ORF">DQQ01_12680</name>
</gene>
<proteinExistence type="predicted"/>
<dbReference type="KEGG" id="blau:DQQ01_12680"/>
<evidence type="ECO:0000313" key="2">
    <source>
        <dbReference type="Proteomes" id="UP000250003"/>
    </source>
</evidence>
<sequence length="92" mass="10493">MQELPKNKVLSSLKDIDRRVVPLPMVVIYKNPTDFPKGCVARVFDAKTGRPTSLCILRKTVQECREDVEKSGFRVKFPRAAVDDKCIVESWV</sequence>
<accession>A0A2Z4UCQ8</accession>
<dbReference type="RefSeq" id="WP_111920341.1">
    <property type="nucleotide sequence ID" value="NZ_CP030280.1"/>
</dbReference>
<dbReference type="EMBL" id="CP030280">
    <property type="protein sequence ID" value="AWY98855.1"/>
    <property type="molecule type" value="Genomic_DNA"/>
</dbReference>
<evidence type="ECO:0000313" key="1">
    <source>
        <dbReference type="EMBL" id="AWY98855.1"/>
    </source>
</evidence>
<organism evidence="1 2">
    <name type="scientific">Blautia argi</name>
    <dbReference type="NCBI Taxonomy" id="1912897"/>
    <lineage>
        <taxon>Bacteria</taxon>
        <taxon>Bacillati</taxon>
        <taxon>Bacillota</taxon>
        <taxon>Clostridia</taxon>
        <taxon>Lachnospirales</taxon>
        <taxon>Lachnospiraceae</taxon>
        <taxon>Blautia</taxon>
    </lineage>
</organism>
<protein>
    <submittedName>
        <fullName evidence="1">Uncharacterized protein</fullName>
    </submittedName>
</protein>
<dbReference type="OrthoDB" id="2085289at2"/>